<evidence type="ECO:0000259" key="2">
    <source>
        <dbReference type="PROSITE" id="PS50181"/>
    </source>
</evidence>
<evidence type="ECO:0000313" key="3">
    <source>
        <dbReference type="EMBL" id="GAM37668.1"/>
    </source>
</evidence>
<name>A0A6V8HHI1_TALPI</name>
<keyword evidence="4" id="KW-1185">Reference proteome</keyword>
<accession>A0A6V8HHI1</accession>
<feature type="domain" description="F-box" evidence="2">
    <location>
        <begin position="1"/>
        <end position="52"/>
    </location>
</feature>
<organism evidence="3 4">
    <name type="scientific">Talaromyces pinophilus</name>
    <name type="common">Penicillium pinophilum</name>
    <dbReference type="NCBI Taxonomy" id="128442"/>
    <lineage>
        <taxon>Eukaryota</taxon>
        <taxon>Fungi</taxon>
        <taxon>Dikarya</taxon>
        <taxon>Ascomycota</taxon>
        <taxon>Pezizomycotina</taxon>
        <taxon>Eurotiomycetes</taxon>
        <taxon>Eurotiomycetidae</taxon>
        <taxon>Eurotiales</taxon>
        <taxon>Trichocomaceae</taxon>
        <taxon>Talaromyces</taxon>
        <taxon>Talaromyces sect. Talaromyces</taxon>
    </lineage>
</organism>
<dbReference type="Proteomes" id="UP000053095">
    <property type="component" value="Unassembled WGS sequence"/>
</dbReference>
<gene>
    <name evidence="3" type="ORF">TCE0_024r07775</name>
</gene>
<dbReference type="SUPFAM" id="SSF81383">
    <property type="entry name" value="F-box domain"/>
    <property type="match status" value="1"/>
</dbReference>
<evidence type="ECO:0000256" key="1">
    <source>
        <dbReference type="SAM" id="MobiDB-lite"/>
    </source>
</evidence>
<evidence type="ECO:0000313" key="4">
    <source>
        <dbReference type="Proteomes" id="UP000053095"/>
    </source>
</evidence>
<protein>
    <recommendedName>
        <fullName evidence="2">F-box domain-containing protein</fullName>
    </recommendedName>
</protein>
<proteinExistence type="predicted"/>
<sequence>MANIEQLPTEVLLLIINLIRPNRDFVALSQTGRSFYNLTRNELPLRRKYRRIRIKEKKDFDKAFTILLSILRRPQLGNYVHHIEFDRPPGGYADYEIKNEDLKELNDEDLQRLRIAVKNAGFADEYAEKVINMVLQPTEFPWEYSGTRQDQLRPAWVAQALTALLVSVSPYLETMTTSQPMFNFTGYHDAAARARMHAGMTEDIIRFPLEKLLIETNGDSQGKPYLQNLRSVEILAHQDSTWEDERFYTDFDLFGMVSFFNRLPSMERIGTDIVIEDENGLDDLEPFSSNISRIRIDHSNLKTWFLLPLINSCKALKEIRYTIGGRASLDGSFAPFNPRTFLKAILGHRTTLEVLHIDADNDCYFVEMEEYGDHRAVERDENGEEPAHNDPQGLWERTGSLRDFSALTQLNIGIGILLFLAVGTQGMETGDPDYTSFDELVLADSLPDTLESLVIIGYEKGVRADFDKIIEQFMIDKDAKLPNLKRVSGIEQMIERAETVRSPDDESELLWEREEEEWSDYEY</sequence>
<dbReference type="EMBL" id="DF933820">
    <property type="protein sequence ID" value="GAM37668.1"/>
    <property type="molecule type" value="Genomic_DNA"/>
</dbReference>
<feature type="region of interest" description="Disordered" evidence="1">
    <location>
        <begin position="500"/>
        <end position="523"/>
    </location>
</feature>
<dbReference type="PROSITE" id="PS50181">
    <property type="entry name" value="FBOX"/>
    <property type="match status" value="1"/>
</dbReference>
<feature type="compositionally biased region" description="Acidic residues" evidence="1">
    <location>
        <begin position="505"/>
        <end position="523"/>
    </location>
</feature>
<dbReference type="InterPro" id="IPR001810">
    <property type="entry name" value="F-box_dom"/>
</dbReference>
<dbReference type="AlphaFoldDB" id="A0A6V8HHI1"/>
<reference evidence="4" key="1">
    <citation type="journal article" date="2015" name="Genome Announc.">
        <title>Draft genome sequence of Talaromyces cellulolyticus strain Y-94, a source of lignocellulosic biomass-degrading enzymes.</title>
        <authorList>
            <person name="Fujii T."/>
            <person name="Koike H."/>
            <person name="Sawayama S."/>
            <person name="Yano S."/>
            <person name="Inoue H."/>
        </authorList>
    </citation>
    <scope>NUCLEOTIDE SEQUENCE [LARGE SCALE GENOMIC DNA]</scope>
    <source>
        <strain evidence="4">Y-94</strain>
    </source>
</reference>
<dbReference type="InterPro" id="IPR036047">
    <property type="entry name" value="F-box-like_dom_sf"/>
</dbReference>
<comment type="caution">
    <text evidence="3">The sequence shown here is derived from an EMBL/GenBank/DDBJ whole genome shotgun (WGS) entry which is preliminary data.</text>
</comment>